<evidence type="ECO:0000256" key="1">
    <source>
        <dbReference type="SAM" id="Phobius"/>
    </source>
</evidence>
<evidence type="ECO:0000313" key="2">
    <source>
        <dbReference type="EMBL" id="SNR75413.1"/>
    </source>
</evidence>
<keyword evidence="3" id="KW-1185">Reference proteome</keyword>
<keyword evidence="1" id="KW-1133">Transmembrane helix</keyword>
<dbReference type="RefSeq" id="WP_089293928.1">
    <property type="nucleotide sequence ID" value="NZ_BOMU01000035.1"/>
</dbReference>
<reference evidence="2 3" key="1">
    <citation type="submission" date="2017-06" db="EMBL/GenBank/DDBJ databases">
        <authorList>
            <person name="Kim H.J."/>
            <person name="Triplett B.A."/>
        </authorList>
    </citation>
    <scope>NUCLEOTIDE SEQUENCE [LARGE SCALE GENOMIC DNA]</scope>
    <source>
        <strain evidence="2 3">DSM 43151</strain>
    </source>
</reference>
<feature type="transmembrane region" description="Helical" evidence="1">
    <location>
        <begin position="158"/>
        <end position="177"/>
    </location>
</feature>
<dbReference type="OrthoDB" id="4870508at2"/>
<dbReference type="AlphaFoldDB" id="A0A238YXR6"/>
<keyword evidence="1" id="KW-0812">Transmembrane</keyword>
<proteinExistence type="predicted"/>
<evidence type="ECO:0000313" key="3">
    <source>
        <dbReference type="Proteomes" id="UP000198415"/>
    </source>
</evidence>
<accession>A0A238YXR6</accession>
<dbReference type="Proteomes" id="UP000198415">
    <property type="component" value="Unassembled WGS sequence"/>
</dbReference>
<gene>
    <name evidence="2" type="ORF">SAMN06264365_105234</name>
</gene>
<feature type="transmembrane region" description="Helical" evidence="1">
    <location>
        <begin position="183"/>
        <end position="205"/>
    </location>
</feature>
<organism evidence="2 3">
    <name type="scientific">Actinoplanes regularis</name>
    <dbReference type="NCBI Taxonomy" id="52697"/>
    <lineage>
        <taxon>Bacteria</taxon>
        <taxon>Bacillati</taxon>
        <taxon>Actinomycetota</taxon>
        <taxon>Actinomycetes</taxon>
        <taxon>Micromonosporales</taxon>
        <taxon>Micromonosporaceae</taxon>
        <taxon>Actinoplanes</taxon>
    </lineage>
</organism>
<keyword evidence="1" id="KW-0472">Membrane</keyword>
<name>A0A238YXR6_9ACTN</name>
<dbReference type="EMBL" id="FZNR01000005">
    <property type="protein sequence ID" value="SNR75413.1"/>
    <property type="molecule type" value="Genomic_DNA"/>
</dbReference>
<sequence length="258" mass="26654">MSEIVVTVGETDAGSLLGTVLAGTGHQTVDGTAKLGPLDVTYRLDATLTGGGLDLNPPATVRITDLRVDYALSLSFEFDIGSVLPEEHIPRVCFDVPVIGRICTPAIDIDWPTIRIPVSVTDFVRGTAELSPAVTLDAEVWNVAVVVQGVPVLQLGPAANALFAAIGTAATAAVALVPGIGPFLAVVVAAITATISVAAATGLLGRLLQPLVAGRAFPIYRQPQRLEIVPALAIRLDQVTARVDDNSALVLAIGFSPL</sequence>
<protein>
    <submittedName>
        <fullName evidence="2">Uncharacterized protein</fullName>
    </submittedName>
</protein>